<dbReference type="PROSITE" id="PS00211">
    <property type="entry name" value="ABC_TRANSPORTER_1"/>
    <property type="match status" value="1"/>
</dbReference>
<dbReference type="AlphaFoldDB" id="A0A7W8QHE4"/>
<dbReference type="GO" id="GO:0005524">
    <property type="term" value="F:ATP binding"/>
    <property type="evidence" value="ECO:0007669"/>
    <property type="project" value="UniProtKB-KW"/>
</dbReference>
<dbReference type="InterPro" id="IPR003439">
    <property type="entry name" value="ABC_transporter-like_ATP-bd"/>
</dbReference>
<keyword evidence="4 6" id="KW-0067">ATP-binding</keyword>
<dbReference type="Gene3D" id="3.40.50.300">
    <property type="entry name" value="P-loop containing nucleotide triphosphate hydrolases"/>
    <property type="match status" value="1"/>
</dbReference>
<dbReference type="SUPFAM" id="SSF52540">
    <property type="entry name" value="P-loop containing nucleoside triphosphate hydrolases"/>
    <property type="match status" value="1"/>
</dbReference>
<proteinExistence type="inferred from homology"/>
<dbReference type="GO" id="GO:0016887">
    <property type="term" value="F:ATP hydrolysis activity"/>
    <property type="evidence" value="ECO:0007669"/>
    <property type="project" value="InterPro"/>
</dbReference>
<dbReference type="PANTHER" id="PTHR43776:SF7">
    <property type="entry name" value="D,D-DIPEPTIDE TRANSPORT ATP-BINDING PROTEIN DDPF-RELATED"/>
    <property type="match status" value="1"/>
</dbReference>
<sequence length="247" mass="25792">MTVLSIDDVHIGYGRGARRVHAVRGVTFEVAEGRACGVVGESGSGKSSLARAVAGLTRVDAGRITVHGGPPVPRPGPGGVRMVFQDPIRSLNPRRRLLDIVAEPLRIAGTPAAAAREAAGAMMRDVGMDPGDFGPRRPADISGGQAQRIAIARALVAEPSVLVADEPVSGLDISVQAGIVNLLHALTSERATALVFISHDLSVVQTLCDHVVVLHDGRIEEQGEVADVFGRPGTDYTRELVAAAPDF</sequence>
<keyword evidence="2" id="KW-0813">Transport</keyword>
<dbReference type="InterPro" id="IPR050319">
    <property type="entry name" value="ABC_transp_ATP-bind"/>
</dbReference>
<evidence type="ECO:0000313" key="6">
    <source>
        <dbReference type="EMBL" id="MBB5430513.1"/>
    </source>
</evidence>
<dbReference type="InterPro" id="IPR027417">
    <property type="entry name" value="P-loop_NTPase"/>
</dbReference>
<feature type="domain" description="ABC transporter" evidence="5">
    <location>
        <begin position="4"/>
        <end position="241"/>
    </location>
</feature>
<accession>A0A7W8QHE4</accession>
<dbReference type="InterPro" id="IPR003593">
    <property type="entry name" value="AAA+_ATPase"/>
</dbReference>
<evidence type="ECO:0000256" key="1">
    <source>
        <dbReference type="ARBA" id="ARBA00005417"/>
    </source>
</evidence>
<organism evidence="6 7">
    <name type="scientific">Nocardiopsis composta</name>
    <dbReference type="NCBI Taxonomy" id="157465"/>
    <lineage>
        <taxon>Bacteria</taxon>
        <taxon>Bacillati</taxon>
        <taxon>Actinomycetota</taxon>
        <taxon>Actinomycetes</taxon>
        <taxon>Streptosporangiales</taxon>
        <taxon>Nocardiopsidaceae</taxon>
        <taxon>Nocardiopsis</taxon>
    </lineage>
</organism>
<keyword evidence="3" id="KW-0547">Nucleotide-binding</keyword>
<dbReference type="PANTHER" id="PTHR43776">
    <property type="entry name" value="TRANSPORT ATP-BINDING PROTEIN"/>
    <property type="match status" value="1"/>
</dbReference>
<dbReference type="RefSeq" id="WP_184388446.1">
    <property type="nucleotide sequence ID" value="NZ_BAAAJD010000023.1"/>
</dbReference>
<dbReference type="GO" id="GO:0055085">
    <property type="term" value="P:transmembrane transport"/>
    <property type="evidence" value="ECO:0007669"/>
    <property type="project" value="UniProtKB-ARBA"/>
</dbReference>
<dbReference type="EMBL" id="JACHDB010000001">
    <property type="protein sequence ID" value="MBB5430513.1"/>
    <property type="molecule type" value="Genomic_DNA"/>
</dbReference>
<gene>
    <name evidence="6" type="ORF">HDA36_000597</name>
</gene>
<evidence type="ECO:0000259" key="5">
    <source>
        <dbReference type="PROSITE" id="PS50893"/>
    </source>
</evidence>
<dbReference type="SMART" id="SM00382">
    <property type="entry name" value="AAA"/>
    <property type="match status" value="1"/>
</dbReference>
<dbReference type="CDD" id="cd03257">
    <property type="entry name" value="ABC_NikE_OppD_transporters"/>
    <property type="match status" value="1"/>
</dbReference>
<dbReference type="InterPro" id="IPR017871">
    <property type="entry name" value="ABC_transporter-like_CS"/>
</dbReference>
<comment type="similarity">
    <text evidence="1">Belongs to the ABC transporter superfamily.</text>
</comment>
<evidence type="ECO:0000256" key="2">
    <source>
        <dbReference type="ARBA" id="ARBA00022448"/>
    </source>
</evidence>
<evidence type="ECO:0000256" key="4">
    <source>
        <dbReference type="ARBA" id="ARBA00022840"/>
    </source>
</evidence>
<evidence type="ECO:0000256" key="3">
    <source>
        <dbReference type="ARBA" id="ARBA00022741"/>
    </source>
</evidence>
<name>A0A7W8QHE4_9ACTN</name>
<dbReference type="Pfam" id="PF00005">
    <property type="entry name" value="ABC_tran"/>
    <property type="match status" value="1"/>
</dbReference>
<keyword evidence="7" id="KW-1185">Reference proteome</keyword>
<comment type="caution">
    <text evidence="6">The sequence shown here is derived from an EMBL/GenBank/DDBJ whole genome shotgun (WGS) entry which is preliminary data.</text>
</comment>
<evidence type="ECO:0000313" key="7">
    <source>
        <dbReference type="Proteomes" id="UP000572635"/>
    </source>
</evidence>
<dbReference type="PROSITE" id="PS50893">
    <property type="entry name" value="ABC_TRANSPORTER_2"/>
    <property type="match status" value="1"/>
</dbReference>
<reference evidence="6 7" key="1">
    <citation type="submission" date="2020-08" db="EMBL/GenBank/DDBJ databases">
        <title>Sequencing the genomes of 1000 actinobacteria strains.</title>
        <authorList>
            <person name="Klenk H.-P."/>
        </authorList>
    </citation>
    <scope>NUCLEOTIDE SEQUENCE [LARGE SCALE GENOMIC DNA]</scope>
    <source>
        <strain evidence="6 7">DSM 44551</strain>
    </source>
</reference>
<protein>
    <submittedName>
        <fullName evidence="6">Peptide/nickel transport system ATP-binding protein</fullName>
    </submittedName>
</protein>
<dbReference type="Proteomes" id="UP000572635">
    <property type="component" value="Unassembled WGS sequence"/>
</dbReference>